<dbReference type="EMBL" id="CAMXCT030000193">
    <property type="protein sequence ID" value="CAL4762598.1"/>
    <property type="molecule type" value="Genomic_DNA"/>
</dbReference>
<feature type="region of interest" description="Disordered" evidence="1">
    <location>
        <begin position="136"/>
        <end position="155"/>
    </location>
</feature>
<name>A0A9P1BKZ5_9DINO</name>
<proteinExistence type="predicted"/>
<reference evidence="3" key="2">
    <citation type="submission" date="2024-04" db="EMBL/GenBank/DDBJ databases">
        <authorList>
            <person name="Chen Y."/>
            <person name="Shah S."/>
            <person name="Dougan E. K."/>
            <person name="Thang M."/>
            <person name="Chan C."/>
        </authorList>
    </citation>
    <scope>NUCLEOTIDE SEQUENCE [LARGE SCALE GENOMIC DNA]</scope>
</reference>
<dbReference type="Proteomes" id="UP001152797">
    <property type="component" value="Unassembled WGS sequence"/>
</dbReference>
<protein>
    <submittedName>
        <fullName evidence="2">Uncharacterized protein</fullName>
    </submittedName>
</protein>
<evidence type="ECO:0000313" key="4">
    <source>
        <dbReference type="Proteomes" id="UP001152797"/>
    </source>
</evidence>
<gene>
    <name evidence="2" type="ORF">C1SCF055_LOCUS3623</name>
</gene>
<feature type="region of interest" description="Disordered" evidence="1">
    <location>
        <begin position="251"/>
        <end position="274"/>
    </location>
</feature>
<feature type="region of interest" description="Disordered" evidence="1">
    <location>
        <begin position="206"/>
        <end position="231"/>
    </location>
</feature>
<organism evidence="2">
    <name type="scientific">Cladocopium goreaui</name>
    <dbReference type="NCBI Taxonomy" id="2562237"/>
    <lineage>
        <taxon>Eukaryota</taxon>
        <taxon>Sar</taxon>
        <taxon>Alveolata</taxon>
        <taxon>Dinophyceae</taxon>
        <taxon>Suessiales</taxon>
        <taxon>Symbiodiniaceae</taxon>
        <taxon>Cladocopium</taxon>
    </lineage>
</organism>
<feature type="compositionally biased region" description="Basic and acidic residues" evidence="1">
    <location>
        <begin position="264"/>
        <end position="274"/>
    </location>
</feature>
<feature type="compositionally biased region" description="Polar residues" evidence="1">
    <location>
        <begin position="251"/>
        <end position="260"/>
    </location>
</feature>
<comment type="caution">
    <text evidence="2">The sequence shown here is derived from an EMBL/GenBank/DDBJ whole genome shotgun (WGS) entry which is preliminary data.</text>
</comment>
<evidence type="ECO:0000313" key="3">
    <source>
        <dbReference type="EMBL" id="CAL1128661.1"/>
    </source>
</evidence>
<keyword evidence="4" id="KW-1185">Reference proteome</keyword>
<dbReference type="AlphaFoldDB" id="A0A9P1BKZ5"/>
<dbReference type="EMBL" id="CAMXCT010000193">
    <property type="protein sequence ID" value="CAI3975286.1"/>
    <property type="molecule type" value="Genomic_DNA"/>
</dbReference>
<evidence type="ECO:0000313" key="2">
    <source>
        <dbReference type="EMBL" id="CAI3975286.1"/>
    </source>
</evidence>
<reference evidence="2" key="1">
    <citation type="submission" date="2022-10" db="EMBL/GenBank/DDBJ databases">
        <authorList>
            <person name="Chen Y."/>
            <person name="Dougan E. K."/>
            <person name="Chan C."/>
            <person name="Rhodes N."/>
            <person name="Thang M."/>
        </authorList>
    </citation>
    <scope>NUCLEOTIDE SEQUENCE</scope>
</reference>
<dbReference type="EMBL" id="CAMXCT020000193">
    <property type="protein sequence ID" value="CAL1128661.1"/>
    <property type="molecule type" value="Genomic_DNA"/>
</dbReference>
<sequence length="274" mass="31032">MILLRMVNNTFFENHEILKPFFEEGLVSLDDTLKILLDVTTDTWIVELLLDDARSGLPWGRLPNCLSVLTDIWQSWKRRHVLPPAVLGAAMVFERRFTASQQYVVTPEKFYRSFQAIPALREWTEHEVNSALEDETKKEAENGSQSFHAGPCPPSPVSISASTEAGFFEQSTDCGEVSPLRGDESPPHKRFKKWYHRELWVDPGQEVPEIPSSPEATVSLPKPSLTPSARGRLFEDREQARRQMIAEFTSQADEYSSLKQSLRRGGDAAGDARE</sequence>
<evidence type="ECO:0000256" key="1">
    <source>
        <dbReference type="SAM" id="MobiDB-lite"/>
    </source>
</evidence>
<accession>A0A9P1BKZ5</accession>